<dbReference type="InterPro" id="IPR027434">
    <property type="entry name" value="Homing_endonucl"/>
</dbReference>
<dbReference type="AlphaFoldDB" id="A0A2G9YQE9"/>
<gene>
    <name evidence="2" type="ORF">COX39_02970</name>
</gene>
<dbReference type="InterPro" id="IPR004860">
    <property type="entry name" value="LAGLIDADG_dom"/>
</dbReference>
<feature type="domain" description="DOD-type homing endonuclease" evidence="1">
    <location>
        <begin position="76"/>
        <end position="224"/>
    </location>
</feature>
<evidence type="ECO:0000313" key="3">
    <source>
        <dbReference type="Proteomes" id="UP000231567"/>
    </source>
</evidence>
<comment type="caution">
    <text evidence="2">The sequence shown here is derived from an EMBL/GenBank/DDBJ whole genome shotgun (WGS) entry which is preliminary data.</text>
</comment>
<dbReference type="Gene3D" id="3.10.28.10">
    <property type="entry name" value="Homing endonucleases"/>
    <property type="match status" value="1"/>
</dbReference>
<accession>A0A2G9YQE9</accession>
<dbReference type="PROSITE" id="PS50819">
    <property type="entry name" value="INTEIN_ENDONUCLEASE"/>
    <property type="match status" value="1"/>
</dbReference>
<reference evidence="2 3" key="1">
    <citation type="submission" date="2017-09" db="EMBL/GenBank/DDBJ databases">
        <title>Depth-based differentiation of microbial function through sediment-hosted aquifers and enrichment of novel symbionts in the deep terrestrial subsurface.</title>
        <authorList>
            <person name="Probst A.J."/>
            <person name="Ladd B."/>
            <person name="Jarett J.K."/>
            <person name="Geller-Mcgrath D.E."/>
            <person name="Sieber C.M."/>
            <person name="Emerson J.B."/>
            <person name="Anantharaman K."/>
            <person name="Thomas B.C."/>
            <person name="Malmstrom R."/>
            <person name="Stieglmeier M."/>
            <person name="Klingl A."/>
            <person name="Woyke T."/>
            <person name="Ryan C.M."/>
            <person name="Banfield J.F."/>
        </authorList>
    </citation>
    <scope>NUCLEOTIDE SEQUENCE [LARGE SCALE GENOMIC DNA]</scope>
    <source>
        <strain evidence="2">CG23_combo_of_CG06-09_8_20_14_all_40_13</strain>
    </source>
</reference>
<dbReference type="GO" id="GO:0004519">
    <property type="term" value="F:endonuclease activity"/>
    <property type="evidence" value="ECO:0007669"/>
    <property type="project" value="InterPro"/>
</dbReference>
<evidence type="ECO:0000313" key="2">
    <source>
        <dbReference type="EMBL" id="PIP21466.1"/>
    </source>
</evidence>
<name>A0A2G9YQE9_9BACT</name>
<dbReference type="Proteomes" id="UP000231567">
    <property type="component" value="Unassembled WGS sequence"/>
</dbReference>
<proteinExistence type="predicted"/>
<protein>
    <recommendedName>
        <fullName evidence="1">DOD-type homing endonuclease domain-containing protein</fullName>
    </recommendedName>
</protein>
<dbReference type="Pfam" id="PF14528">
    <property type="entry name" value="LAGLIDADG_3"/>
    <property type="match status" value="1"/>
</dbReference>
<evidence type="ECO:0000259" key="1">
    <source>
        <dbReference type="PROSITE" id="PS50819"/>
    </source>
</evidence>
<dbReference type="SUPFAM" id="SSF55608">
    <property type="entry name" value="Homing endonucleases"/>
    <property type="match status" value="2"/>
</dbReference>
<dbReference type="EMBL" id="PCRM01000039">
    <property type="protein sequence ID" value="PIP21466.1"/>
    <property type="molecule type" value="Genomic_DNA"/>
</dbReference>
<dbReference type="InterPro" id="IPR004042">
    <property type="entry name" value="Intein_endonuc_central"/>
</dbReference>
<sequence length="280" mass="33435">MRKYQISKTFIIDRYFIKNLSQDLIAKELKISQWVISHRMRQYGLKAKDKTRKLGQRKYHVNENYFDQINSENAWVLGWLVSDGFVRGNDKSPRFGIKVSIKDKDVLQKIRKLLFYTGKLIKMKTQLKKTRKTYFQIALLITSAKLVRRIEEIGIKTNKSTKENFPEILKRDNDEQIIKSFILGVFEGDGSILWDKKKRSLLFQIVGSKGLLSNIQKFLIRYLNLNRTKLTRNIKKSNHFALRYRGNKQALRIFDWLYLNAQYYLNRKHNFYLAIRKELI</sequence>
<organism evidence="2 3">
    <name type="scientific">Candidatus Nealsonbacteria bacterium CG23_combo_of_CG06-09_8_20_14_all_40_13</name>
    <dbReference type="NCBI Taxonomy" id="1974724"/>
    <lineage>
        <taxon>Bacteria</taxon>
        <taxon>Candidatus Nealsoniibacteriota</taxon>
    </lineage>
</organism>